<evidence type="ECO:0000259" key="5">
    <source>
        <dbReference type="SMART" id="SM01394"/>
    </source>
</evidence>
<dbReference type="PANTHER" id="PTHR11639:SF141">
    <property type="entry name" value="PROTEIN S100-B"/>
    <property type="match status" value="1"/>
</dbReference>
<feature type="domain" description="S100/CaBP-9k-type calcium binding subdomain" evidence="5">
    <location>
        <begin position="7"/>
        <end position="49"/>
    </location>
</feature>
<evidence type="ECO:0000313" key="7">
    <source>
        <dbReference type="Proteomes" id="UP001274896"/>
    </source>
</evidence>
<dbReference type="InterPro" id="IPR011992">
    <property type="entry name" value="EF-hand-dom_pair"/>
</dbReference>
<dbReference type="Gene3D" id="1.10.238.10">
    <property type="entry name" value="EF-hand"/>
    <property type="match status" value="1"/>
</dbReference>
<dbReference type="SUPFAM" id="SSF47473">
    <property type="entry name" value="EF-hand"/>
    <property type="match status" value="1"/>
</dbReference>
<dbReference type="InterPro" id="IPR001751">
    <property type="entry name" value="S100/CaBP7/8-like_CS"/>
</dbReference>
<dbReference type="GO" id="GO:0043123">
    <property type="term" value="P:positive regulation of canonical NF-kappaB signal transduction"/>
    <property type="evidence" value="ECO:0007669"/>
    <property type="project" value="TreeGrafter"/>
</dbReference>
<dbReference type="Pfam" id="PF01023">
    <property type="entry name" value="S_100"/>
    <property type="match status" value="1"/>
</dbReference>
<dbReference type="FunFam" id="1.10.238.10:FF:000044">
    <property type="entry name" value="Protein S100"/>
    <property type="match status" value="1"/>
</dbReference>
<dbReference type="InterPro" id="IPR013787">
    <property type="entry name" value="S100_Ca-bd_sub"/>
</dbReference>
<keyword evidence="7" id="KW-1185">Reference proteome</keyword>
<dbReference type="EMBL" id="JAUCMX010000026">
    <property type="protein sequence ID" value="KAK3510033.1"/>
    <property type="molecule type" value="Genomic_DNA"/>
</dbReference>
<evidence type="ECO:0000256" key="4">
    <source>
        <dbReference type="ARBA" id="ARBA00022837"/>
    </source>
</evidence>
<dbReference type="PANTHER" id="PTHR11639">
    <property type="entry name" value="S100 CALCIUM-BINDING PROTEIN"/>
    <property type="match status" value="1"/>
</dbReference>
<keyword evidence="2" id="KW-0479">Metal-binding</keyword>
<accession>A0AAE0ULS3</accession>
<dbReference type="GO" id="GO:0044548">
    <property type="term" value="F:S100 protein binding"/>
    <property type="evidence" value="ECO:0007669"/>
    <property type="project" value="TreeGrafter"/>
</dbReference>
<comment type="similarity">
    <text evidence="1">Belongs to the S-100 family.</text>
</comment>
<keyword evidence="4" id="KW-0106">Calcium</keyword>
<dbReference type="GO" id="GO:0005634">
    <property type="term" value="C:nucleus"/>
    <property type="evidence" value="ECO:0007669"/>
    <property type="project" value="TreeGrafter"/>
</dbReference>
<dbReference type="GO" id="GO:0005737">
    <property type="term" value="C:cytoplasm"/>
    <property type="evidence" value="ECO:0007669"/>
    <property type="project" value="TreeGrafter"/>
</dbReference>
<dbReference type="PROSITE" id="PS00303">
    <property type="entry name" value="S100_CABP"/>
    <property type="match status" value="1"/>
</dbReference>
<name>A0AAE0ULS3_9TELE</name>
<evidence type="ECO:0000313" key="6">
    <source>
        <dbReference type="EMBL" id="KAK3510033.1"/>
    </source>
</evidence>
<keyword evidence="3" id="KW-0677">Repeat</keyword>
<dbReference type="AlphaFoldDB" id="A0AAE0ULS3"/>
<dbReference type="GO" id="GO:0050786">
    <property type="term" value="F:RAGE receptor binding"/>
    <property type="evidence" value="ECO:0007669"/>
    <property type="project" value="TreeGrafter"/>
</dbReference>
<gene>
    <name evidence="6" type="ORF">QTP70_026247</name>
</gene>
<evidence type="ECO:0000256" key="1">
    <source>
        <dbReference type="ARBA" id="ARBA00007323"/>
    </source>
</evidence>
<dbReference type="GO" id="GO:0005615">
    <property type="term" value="C:extracellular space"/>
    <property type="evidence" value="ECO:0007669"/>
    <property type="project" value="TreeGrafter"/>
</dbReference>
<dbReference type="GO" id="GO:0005509">
    <property type="term" value="F:calcium ion binding"/>
    <property type="evidence" value="ECO:0007669"/>
    <property type="project" value="TreeGrafter"/>
</dbReference>
<evidence type="ECO:0000256" key="3">
    <source>
        <dbReference type="ARBA" id="ARBA00022737"/>
    </source>
</evidence>
<proteinExistence type="inferred from homology"/>
<dbReference type="GO" id="GO:0048306">
    <property type="term" value="F:calcium-dependent protein binding"/>
    <property type="evidence" value="ECO:0007669"/>
    <property type="project" value="TreeGrafter"/>
</dbReference>
<organism evidence="6 7">
    <name type="scientific">Hemibagrus guttatus</name>
    <dbReference type="NCBI Taxonomy" id="175788"/>
    <lineage>
        <taxon>Eukaryota</taxon>
        <taxon>Metazoa</taxon>
        <taxon>Chordata</taxon>
        <taxon>Craniata</taxon>
        <taxon>Vertebrata</taxon>
        <taxon>Euteleostomi</taxon>
        <taxon>Actinopterygii</taxon>
        <taxon>Neopterygii</taxon>
        <taxon>Teleostei</taxon>
        <taxon>Ostariophysi</taxon>
        <taxon>Siluriformes</taxon>
        <taxon>Bagridae</taxon>
        <taxon>Hemibagrus</taxon>
    </lineage>
</organism>
<sequence>CVTMSDLENCLNTIIHIFHKYSEREGDKHTLKKSELKELLTHELPAFTQHIKDPSSFDSLMEGLDTDGDAECDFQEFMTFVTMVTICCHEFFEHHHEDE</sequence>
<protein>
    <recommendedName>
        <fullName evidence="5">S100/CaBP-9k-type calcium binding subdomain domain-containing protein</fullName>
    </recommendedName>
</protein>
<reference evidence="6" key="1">
    <citation type="submission" date="2023-06" db="EMBL/GenBank/DDBJ databases">
        <title>Male Hemibagrus guttatus genome.</title>
        <authorList>
            <person name="Bian C."/>
        </authorList>
    </citation>
    <scope>NUCLEOTIDE SEQUENCE</scope>
    <source>
        <strain evidence="6">Male_cb2023</strain>
        <tissue evidence="6">Muscle</tissue>
    </source>
</reference>
<dbReference type="Proteomes" id="UP001274896">
    <property type="component" value="Unassembled WGS sequence"/>
</dbReference>
<dbReference type="GO" id="GO:0008284">
    <property type="term" value="P:positive regulation of cell population proliferation"/>
    <property type="evidence" value="ECO:0007669"/>
    <property type="project" value="TreeGrafter"/>
</dbReference>
<comment type="caution">
    <text evidence="6">The sequence shown here is derived from an EMBL/GenBank/DDBJ whole genome shotgun (WGS) entry which is preliminary data.</text>
</comment>
<evidence type="ECO:0000256" key="2">
    <source>
        <dbReference type="ARBA" id="ARBA00022723"/>
    </source>
</evidence>
<dbReference type="SMART" id="SM01394">
    <property type="entry name" value="S_100"/>
    <property type="match status" value="1"/>
</dbReference>
<feature type="non-terminal residue" evidence="6">
    <location>
        <position position="1"/>
    </location>
</feature>